<feature type="chain" id="PRO_5037547614" evidence="1">
    <location>
        <begin position="23"/>
        <end position="539"/>
    </location>
</feature>
<sequence length="539" mass="59044">MRMKWAAVAAMVTALLASAASAKDRALIVDLSNYKHLTDLPSDGRINAIRSRLISEGFEVDRLDNPTLSRMRAAVFALEAATQGEPGRTIILLRGHIVHDDARTWIMSQGGRTPDRYDLGSKALPFYLLDRALGSSAGSAVLATIPSPRPLDGLVDLENGLGALNLPQGVTSVSGTSRQVQRAINALLRPGSTTAELASSGATVDGYISSTTAFTVAENETPEDIGELAYWSAVRDIGTPEAYDAYLNRYPNGLFAEQAAQAIIGTEQDREAAIKQAETDLRLNRSKRQEIQRSLALLGYDPRGIDGVFGPATRRAIVAWQEDNRLEPHGFLDRDQLSLLTEVAARRAAELEEEARRRRLVEEARDRAYWNATGITGLEEDYRLYLDRYPDGIFADIARDGIADFEAERRAELSGRERAAWDRAEADNSIAAYEDFLADYPDGAFAETAKTRIAELEEEARSEQLRAQFGATENAVARNSATRLLIEGRLSGLGLDPGTVDGEFDASTRRAIRRFQKARGLNVTGYIDQPTMVRLLLGG</sequence>
<dbReference type="Gene3D" id="1.10.101.10">
    <property type="entry name" value="PGBD-like superfamily/PGBD"/>
    <property type="match status" value="2"/>
</dbReference>
<feature type="signal peptide" evidence="1">
    <location>
        <begin position="1"/>
        <end position="22"/>
    </location>
</feature>
<dbReference type="InterPro" id="IPR002477">
    <property type="entry name" value="Peptidoglycan-bd-like"/>
</dbReference>
<dbReference type="SUPFAM" id="SSF47090">
    <property type="entry name" value="PGBD-like"/>
    <property type="match status" value="2"/>
</dbReference>
<dbReference type="Pfam" id="PF01471">
    <property type="entry name" value="PG_binding_1"/>
    <property type="match status" value="2"/>
</dbReference>
<evidence type="ECO:0000313" key="3">
    <source>
        <dbReference type="EMBL" id="QTN37383.1"/>
    </source>
</evidence>
<dbReference type="Proteomes" id="UP000665026">
    <property type="component" value="Chromosome"/>
</dbReference>
<evidence type="ECO:0000259" key="2">
    <source>
        <dbReference type="Pfam" id="PF01471"/>
    </source>
</evidence>
<dbReference type="AlphaFoldDB" id="A0A975ESJ9"/>
<keyword evidence="1" id="KW-0732">Signal</keyword>
<dbReference type="KEGG" id="cact:HZ995_07790"/>
<gene>
    <name evidence="3" type="ORF">HZ995_07790</name>
</gene>
<evidence type="ECO:0000256" key="1">
    <source>
        <dbReference type="SAM" id="SignalP"/>
    </source>
</evidence>
<evidence type="ECO:0000313" key="4">
    <source>
        <dbReference type="Proteomes" id="UP000665026"/>
    </source>
</evidence>
<dbReference type="InterPro" id="IPR036366">
    <property type="entry name" value="PGBDSf"/>
</dbReference>
<dbReference type="InterPro" id="IPR036365">
    <property type="entry name" value="PGBD-like_sf"/>
</dbReference>
<name>A0A975ESJ9_9RHOB</name>
<reference evidence="3" key="1">
    <citation type="submission" date="2020-07" db="EMBL/GenBank/DDBJ databases">
        <title>Genome sequences of bacteria associated with the marine, planktonic diatom Thalassiosira profunda strain ECT2AJA-044.</title>
        <authorList>
            <person name="Gargas C.B."/>
            <person name="Roberts W.R."/>
            <person name="Alverson A.J."/>
        </authorList>
    </citation>
    <scope>NUCLEOTIDE SEQUENCE</scope>
    <source>
        <strain evidence="3">ECT2AJA-044</strain>
    </source>
</reference>
<protein>
    <submittedName>
        <fullName evidence="3">Peptidoglycan-binding protein</fullName>
    </submittedName>
</protein>
<dbReference type="EMBL" id="CP060010">
    <property type="protein sequence ID" value="QTN37383.1"/>
    <property type="molecule type" value="Genomic_DNA"/>
</dbReference>
<feature type="domain" description="Peptidoglycan binding-like" evidence="2">
    <location>
        <begin position="285"/>
        <end position="340"/>
    </location>
</feature>
<feature type="domain" description="Peptidoglycan binding-like" evidence="2">
    <location>
        <begin position="485"/>
        <end position="535"/>
    </location>
</feature>
<dbReference type="RefSeq" id="WP_209358091.1">
    <property type="nucleotide sequence ID" value="NZ_CP060010.1"/>
</dbReference>
<accession>A0A975ESJ9</accession>
<proteinExistence type="predicted"/>
<organism evidence="3 4">
    <name type="scientific">Cognatishimia activa</name>
    <dbReference type="NCBI Taxonomy" id="1715691"/>
    <lineage>
        <taxon>Bacteria</taxon>
        <taxon>Pseudomonadati</taxon>
        <taxon>Pseudomonadota</taxon>
        <taxon>Alphaproteobacteria</taxon>
        <taxon>Rhodobacterales</taxon>
        <taxon>Paracoccaceae</taxon>
        <taxon>Cognatishimia</taxon>
    </lineage>
</organism>